<protein>
    <submittedName>
        <fullName evidence="2">DNA-3-methyladenine glycosylase I</fullName>
    </submittedName>
</protein>
<dbReference type="EMBL" id="AJDQ01000006">
    <property type="protein sequence ID" value="EOI57068.1"/>
    <property type="molecule type" value="Genomic_DNA"/>
</dbReference>
<proteinExistence type="predicted"/>
<feature type="binding site" evidence="1">
    <location>
        <position position="128"/>
    </location>
    <ligand>
        <name>Zn(2+)</name>
        <dbReference type="ChEBI" id="CHEBI:29105"/>
    </ligand>
</feature>
<evidence type="ECO:0000313" key="3">
    <source>
        <dbReference type="EMBL" id="EOW83358.1"/>
    </source>
</evidence>
<dbReference type="HOGENOM" id="CLU_083758_1_0_9"/>
<organism evidence="2 4">
    <name type="scientific">Enterococcus gilvus ATCC BAA-350</name>
    <dbReference type="NCBI Taxonomy" id="1158614"/>
    <lineage>
        <taxon>Bacteria</taxon>
        <taxon>Bacillati</taxon>
        <taxon>Bacillota</taxon>
        <taxon>Bacilli</taxon>
        <taxon>Lactobacillales</taxon>
        <taxon>Enterococcaceae</taxon>
        <taxon>Enterococcus</taxon>
    </lineage>
</organism>
<dbReference type="SUPFAM" id="SSF48150">
    <property type="entry name" value="DNA-glycosylase"/>
    <property type="match status" value="1"/>
</dbReference>
<dbReference type="AlphaFoldDB" id="R2XRB6"/>
<dbReference type="PANTHER" id="PTHR30037">
    <property type="entry name" value="DNA-3-METHYLADENINE GLYCOSYLASE 1"/>
    <property type="match status" value="1"/>
</dbReference>
<evidence type="ECO:0000313" key="4">
    <source>
        <dbReference type="Proteomes" id="UP000013750"/>
    </source>
</evidence>
<dbReference type="PATRIC" id="fig|1158614.3.peg.1291"/>
<dbReference type="Proteomes" id="UP000014160">
    <property type="component" value="Unassembled WGS sequence"/>
</dbReference>
<evidence type="ECO:0000313" key="5">
    <source>
        <dbReference type="Proteomes" id="UP000014160"/>
    </source>
</evidence>
<dbReference type="Gene3D" id="1.10.340.30">
    <property type="entry name" value="Hypothetical protein, domain 2"/>
    <property type="match status" value="1"/>
</dbReference>
<dbReference type="Proteomes" id="UP000013750">
    <property type="component" value="Unassembled WGS sequence"/>
</dbReference>
<dbReference type="InterPro" id="IPR005019">
    <property type="entry name" value="Adenine_glyco"/>
</dbReference>
<feature type="binding site" evidence="1">
    <location>
        <position position="132"/>
    </location>
    <ligand>
        <name>Zn(2+)</name>
        <dbReference type="ChEBI" id="CHEBI:29105"/>
    </ligand>
</feature>
<dbReference type="EMBL" id="ASWH01000001">
    <property type="protein sequence ID" value="EOW83358.1"/>
    <property type="molecule type" value="Genomic_DNA"/>
</dbReference>
<accession>R2XRB6</accession>
<keyword evidence="1" id="KW-0479">Metal-binding</keyword>
<evidence type="ECO:0000256" key="1">
    <source>
        <dbReference type="PIRSR" id="PIRSR605019-1"/>
    </source>
</evidence>
<evidence type="ECO:0000313" key="2">
    <source>
        <dbReference type="EMBL" id="EOI57068.1"/>
    </source>
</evidence>
<dbReference type="InterPro" id="IPR052891">
    <property type="entry name" value="DNA-3mA_glycosylase"/>
</dbReference>
<dbReference type="GO" id="GO:0006284">
    <property type="term" value="P:base-excision repair"/>
    <property type="evidence" value="ECO:0007669"/>
    <property type="project" value="InterPro"/>
</dbReference>
<dbReference type="InterPro" id="IPR011257">
    <property type="entry name" value="DNA_glycosylase"/>
</dbReference>
<reference evidence="3 5" key="2">
    <citation type="submission" date="2013-03" db="EMBL/GenBank/DDBJ databases">
        <title>The Genome Sequence of Enterococcus gilvus ATCC BAA-350 (PacBio/Illumina hybrid assembly).</title>
        <authorList>
            <consortium name="The Broad Institute Genomics Platform"/>
            <consortium name="The Broad Institute Genome Sequencing Center for Infectious Disease"/>
            <person name="Earl A."/>
            <person name="Russ C."/>
            <person name="Gilmore M."/>
            <person name="Surin D."/>
            <person name="Walker B."/>
            <person name="Young S."/>
            <person name="Zeng Q."/>
            <person name="Gargeya S."/>
            <person name="Fitzgerald M."/>
            <person name="Haas B."/>
            <person name="Abouelleil A."/>
            <person name="Allen A.W."/>
            <person name="Alvarado L."/>
            <person name="Arachchi H.M."/>
            <person name="Berlin A.M."/>
            <person name="Chapman S.B."/>
            <person name="Gainer-Dewar J."/>
            <person name="Goldberg J."/>
            <person name="Griggs A."/>
            <person name="Gujja S."/>
            <person name="Hansen M."/>
            <person name="Howarth C."/>
            <person name="Imamovic A."/>
            <person name="Ireland A."/>
            <person name="Larimer J."/>
            <person name="McCowan C."/>
            <person name="Murphy C."/>
            <person name="Pearson M."/>
            <person name="Poon T.W."/>
            <person name="Priest M."/>
            <person name="Roberts A."/>
            <person name="Saif S."/>
            <person name="Shea T."/>
            <person name="Sisk P."/>
            <person name="Sykes S."/>
            <person name="Wortman J."/>
            <person name="Nusbaum C."/>
            <person name="Birren B."/>
        </authorList>
    </citation>
    <scope>NUCLEOTIDE SEQUENCE [LARGE SCALE GENOMIC DNA]</scope>
    <source>
        <strain evidence="3 5">ATCC BAA-350</strain>
    </source>
</reference>
<dbReference type="GO" id="GO:0008725">
    <property type="term" value="F:DNA-3-methyladenine glycosylase activity"/>
    <property type="evidence" value="ECO:0007669"/>
    <property type="project" value="InterPro"/>
</dbReference>
<dbReference type="Pfam" id="PF03352">
    <property type="entry name" value="Adenine_glyco"/>
    <property type="match status" value="1"/>
</dbReference>
<comment type="caution">
    <text evidence="2">The sequence shown here is derived from an EMBL/GenBank/DDBJ whole genome shotgun (WGS) entry which is preliminary data.</text>
</comment>
<dbReference type="GO" id="GO:0046872">
    <property type="term" value="F:metal ion binding"/>
    <property type="evidence" value="ECO:0007669"/>
    <property type="project" value="UniProtKB-KW"/>
</dbReference>
<keyword evidence="1" id="KW-0862">Zinc</keyword>
<sequence length="135" mass="15216">MILAKRSTLSNAYDEFDYTLIATYSDAKIDELLNNPGVIRNKLKINAAISNAKAFMVTQKAYGRFDSYIWSFVGNELLMNHWTTIDKVPTSTDLSDKLSKDLKKKGFKFLGATTMYAFMQSVGIVNDHLDGCLKK</sequence>
<keyword evidence="5" id="KW-1185">Reference proteome</keyword>
<reference evidence="2 4" key="1">
    <citation type="submission" date="2013-02" db="EMBL/GenBank/DDBJ databases">
        <title>The Genome Sequence of Enterococcus gilvus ATCC BAA-350.</title>
        <authorList>
            <consortium name="The Broad Institute Genome Sequencing Platform"/>
            <consortium name="The Broad Institute Genome Sequencing Center for Infectious Disease"/>
            <person name="Earl A.M."/>
            <person name="Gilmore M.S."/>
            <person name="Lebreton F."/>
            <person name="Walker B."/>
            <person name="Young S.K."/>
            <person name="Zeng Q."/>
            <person name="Gargeya S."/>
            <person name="Fitzgerald M."/>
            <person name="Haas B."/>
            <person name="Abouelleil A."/>
            <person name="Alvarado L."/>
            <person name="Arachchi H.M."/>
            <person name="Berlin A.M."/>
            <person name="Chapman S.B."/>
            <person name="Dewar J."/>
            <person name="Goldberg J."/>
            <person name="Griggs A."/>
            <person name="Gujja S."/>
            <person name="Hansen M."/>
            <person name="Howarth C."/>
            <person name="Imamovic A."/>
            <person name="Larimer J."/>
            <person name="McCowan C."/>
            <person name="Murphy C."/>
            <person name="Neiman D."/>
            <person name="Pearson M."/>
            <person name="Priest M."/>
            <person name="Roberts A."/>
            <person name="Saif S."/>
            <person name="Shea T."/>
            <person name="Sisk P."/>
            <person name="Sykes S."/>
            <person name="Wortman J."/>
            <person name="Nusbaum C."/>
            <person name="Birren B."/>
        </authorList>
    </citation>
    <scope>NUCLEOTIDE SEQUENCE [LARGE SCALE GENOMIC DNA]</scope>
    <source>
        <strain evidence="2 4">ATCC BAA-350</strain>
    </source>
</reference>
<dbReference type="PANTHER" id="PTHR30037:SF4">
    <property type="entry name" value="DNA-3-METHYLADENINE GLYCOSYLASE I"/>
    <property type="match status" value="1"/>
</dbReference>
<dbReference type="eggNOG" id="COG2818">
    <property type="taxonomic scope" value="Bacteria"/>
</dbReference>
<name>R2XRB6_9ENTE</name>
<gene>
    <name evidence="3" type="ORF">I592_02685</name>
    <name evidence="2" type="ORF">UKC_01282</name>
</gene>